<keyword evidence="1" id="KW-0732">Signal</keyword>
<gene>
    <name evidence="2" type="ORF">CP97_02725</name>
</gene>
<evidence type="ECO:0000313" key="3">
    <source>
        <dbReference type="Proteomes" id="UP000059113"/>
    </source>
</evidence>
<feature type="signal peptide" evidence="1">
    <location>
        <begin position="1"/>
        <end position="20"/>
    </location>
</feature>
<reference evidence="3" key="2">
    <citation type="submission" date="2015-04" db="EMBL/GenBank/DDBJ databases">
        <title>The complete genome sequence of Erythrobacter sp. s21-N3.</title>
        <authorList>
            <person name="Zhuang L."/>
            <person name="Liu Y."/>
            <person name="Shao Z."/>
        </authorList>
    </citation>
    <scope>NUCLEOTIDE SEQUENCE [LARGE SCALE GENOMIC DNA]</scope>
    <source>
        <strain evidence="3">s21-N3</strain>
    </source>
</reference>
<dbReference type="PATRIC" id="fig|1648404.4.peg.576"/>
<proteinExistence type="predicted"/>
<evidence type="ECO:0000256" key="1">
    <source>
        <dbReference type="SAM" id="SignalP"/>
    </source>
</evidence>
<dbReference type="AlphaFoldDB" id="A0A0H4V9C2"/>
<evidence type="ECO:0008006" key="4">
    <source>
        <dbReference type="Google" id="ProtNLM"/>
    </source>
</evidence>
<protein>
    <recommendedName>
        <fullName evidence="4">Secreted protein</fullName>
    </recommendedName>
</protein>
<keyword evidence="3" id="KW-1185">Reference proteome</keyword>
<dbReference type="Proteomes" id="UP000059113">
    <property type="component" value="Chromosome"/>
</dbReference>
<dbReference type="OrthoDB" id="7409991at2"/>
<accession>A0A0H4V9C2</accession>
<name>A0A0H4V9C2_9SPHN</name>
<sequence length="134" mass="13913">MTVTGLLVGALATVLSAVNAAQNSYGPSIEFEGDPDTPITIVEPESCEDGVQLDGTIVVCRKLVGSERYMSPLPKPTDPQIRVLPGFDPPPCENHLLSFCGGFGGSSRPPITVDLKGIPEPLTHAEAAAISAAD</sequence>
<dbReference type="RefSeq" id="WP_048884685.1">
    <property type="nucleotide sequence ID" value="NZ_CP011310.1"/>
</dbReference>
<evidence type="ECO:0000313" key="2">
    <source>
        <dbReference type="EMBL" id="AKQ41187.1"/>
    </source>
</evidence>
<feature type="chain" id="PRO_5005210669" description="Secreted protein" evidence="1">
    <location>
        <begin position="21"/>
        <end position="134"/>
    </location>
</feature>
<dbReference type="STRING" id="1648404.CP97_02725"/>
<dbReference type="KEGG" id="ery:CP97_02725"/>
<dbReference type="EMBL" id="CP011310">
    <property type="protein sequence ID" value="AKQ41187.1"/>
    <property type="molecule type" value="Genomic_DNA"/>
</dbReference>
<reference evidence="2 3" key="1">
    <citation type="journal article" date="2015" name="Int. J. Syst. Evol. Microbiol.">
        <title>Erythrobacter atlanticus sp. nov., a bacterium from ocean sediment able to degrade polycyclic aromatic hydrocarbons.</title>
        <authorList>
            <person name="Zhuang L."/>
            <person name="Liu Y."/>
            <person name="Wang L."/>
            <person name="Wang W."/>
            <person name="Shao Z."/>
        </authorList>
    </citation>
    <scope>NUCLEOTIDE SEQUENCE [LARGE SCALE GENOMIC DNA]</scope>
    <source>
        <strain evidence="3">s21-N3</strain>
    </source>
</reference>
<organism evidence="2 3">
    <name type="scientific">Aurantiacibacter atlanticus</name>
    <dbReference type="NCBI Taxonomy" id="1648404"/>
    <lineage>
        <taxon>Bacteria</taxon>
        <taxon>Pseudomonadati</taxon>
        <taxon>Pseudomonadota</taxon>
        <taxon>Alphaproteobacteria</taxon>
        <taxon>Sphingomonadales</taxon>
        <taxon>Erythrobacteraceae</taxon>
        <taxon>Aurantiacibacter</taxon>
    </lineage>
</organism>